<dbReference type="KEGG" id="chk:D4L85_29385"/>
<dbReference type="Proteomes" id="UP000266183">
    <property type="component" value="Chromosome"/>
</dbReference>
<name>A0A385STA7_9BACT</name>
<evidence type="ECO:0000313" key="1">
    <source>
        <dbReference type="EMBL" id="AYB34439.1"/>
    </source>
</evidence>
<dbReference type="AlphaFoldDB" id="A0A385STA7"/>
<evidence type="ECO:0000313" key="2">
    <source>
        <dbReference type="Proteomes" id="UP000266183"/>
    </source>
</evidence>
<dbReference type="EMBL" id="CP032382">
    <property type="protein sequence ID" value="AYB34439.1"/>
    <property type="molecule type" value="Genomic_DNA"/>
</dbReference>
<accession>A0A385STA7</accession>
<gene>
    <name evidence="1" type="ORF">D4L85_29385</name>
</gene>
<protein>
    <submittedName>
        <fullName evidence="1">Uncharacterized protein</fullName>
    </submittedName>
</protein>
<sequence>MLISKHPLDDVLLLHNLNFIMILTFKLYKWLFESGIKLELNLGALVDQFQNTKGSSCHRELYDSVTKTQALVVSTWSWVAAGWVLSCGTWRRGLFWGNSVGKWEHMN</sequence>
<organism evidence="1 2">
    <name type="scientific">Chryseolinea soli</name>
    <dbReference type="NCBI Taxonomy" id="2321403"/>
    <lineage>
        <taxon>Bacteria</taxon>
        <taxon>Pseudomonadati</taxon>
        <taxon>Bacteroidota</taxon>
        <taxon>Cytophagia</taxon>
        <taxon>Cytophagales</taxon>
        <taxon>Fulvivirgaceae</taxon>
        <taxon>Chryseolinea</taxon>
    </lineage>
</organism>
<proteinExistence type="predicted"/>
<reference evidence="2" key="1">
    <citation type="submission" date="2018-09" db="EMBL/GenBank/DDBJ databases">
        <title>Chryseolinea sp. KIS68-18 isolated from soil.</title>
        <authorList>
            <person name="Weon H.-Y."/>
            <person name="Kwon S.-W."/>
            <person name="Lee S.A."/>
        </authorList>
    </citation>
    <scope>NUCLEOTIDE SEQUENCE [LARGE SCALE GENOMIC DNA]</scope>
    <source>
        <strain evidence="2">KIS68-18</strain>
    </source>
</reference>
<keyword evidence="2" id="KW-1185">Reference proteome</keyword>